<evidence type="ECO:0000256" key="1">
    <source>
        <dbReference type="ARBA" id="ARBA00008984"/>
    </source>
</evidence>
<dbReference type="PANTHER" id="PTHR33279:SF2">
    <property type="entry name" value="SULFUR CARRIER PROTEIN TUSA"/>
    <property type="match status" value="1"/>
</dbReference>
<dbReference type="AlphaFoldDB" id="A0A222FLJ2"/>
<dbReference type="Gene3D" id="3.30.110.40">
    <property type="entry name" value="TusA-like domain"/>
    <property type="match status" value="1"/>
</dbReference>
<comment type="similarity">
    <text evidence="1">Belongs to the sulfur carrier protein TusA family.</text>
</comment>
<feature type="domain" description="UPF0033" evidence="2">
    <location>
        <begin position="41"/>
        <end position="106"/>
    </location>
</feature>
<gene>
    <name evidence="3" type="ORF">CHH28_12630</name>
</gene>
<dbReference type="SUPFAM" id="SSF64307">
    <property type="entry name" value="SirA-like"/>
    <property type="match status" value="1"/>
</dbReference>
<dbReference type="InterPro" id="IPR036868">
    <property type="entry name" value="TusA-like_sf"/>
</dbReference>
<dbReference type="Proteomes" id="UP000202440">
    <property type="component" value="Chromosome"/>
</dbReference>
<dbReference type="CDD" id="cd00291">
    <property type="entry name" value="SirA_YedF_YeeD"/>
    <property type="match status" value="1"/>
</dbReference>
<reference evidence="3 4" key="1">
    <citation type="submission" date="2017-07" db="EMBL/GenBank/DDBJ databases">
        <title>Annotated genome sequence of Bacterioplanes sanyensis isolated from Red Sea.</title>
        <authorList>
            <person name="Rehman Z.U."/>
        </authorList>
    </citation>
    <scope>NUCLEOTIDE SEQUENCE [LARGE SCALE GENOMIC DNA]</scope>
    <source>
        <strain evidence="3 4">NV9</strain>
    </source>
</reference>
<keyword evidence="4" id="KW-1185">Reference proteome</keyword>
<evidence type="ECO:0000313" key="3">
    <source>
        <dbReference type="EMBL" id="ASP39466.1"/>
    </source>
</evidence>
<evidence type="ECO:0000313" key="4">
    <source>
        <dbReference type="Proteomes" id="UP000202440"/>
    </source>
</evidence>
<organism evidence="3 4">
    <name type="scientific">Bacterioplanes sanyensis</name>
    <dbReference type="NCBI Taxonomy" id="1249553"/>
    <lineage>
        <taxon>Bacteria</taxon>
        <taxon>Pseudomonadati</taxon>
        <taxon>Pseudomonadota</taxon>
        <taxon>Gammaproteobacteria</taxon>
        <taxon>Oceanospirillales</taxon>
        <taxon>Oceanospirillaceae</taxon>
        <taxon>Bacterioplanes</taxon>
    </lineage>
</organism>
<dbReference type="EMBL" id="CP022530">
    <property type="protein sequence ID" value="ASP39466.1"/>
    <property type="molecule type" value="Genomic_DNA"/>
</dbReference>
<evidence type="ECO:0000259" key="2">
    <source>
        <dbReference type="Pfam" id="PF01206"/>
    </source>
</evidence>
<name>A0A222FLJ2_9GAMM</name>
<dbReference type="Pfam" id="PF01206">
    <property type="entry name" value="TusA"/>
    <property type="match status" value="1"/>
</dbReference>
<protein>
    <recommendedName>
        <fullName evidence="2">UPF0033 domain-containing protein</fullName>
    </recommendedName>
</protein>
<dbReference type="KEGG" id="bsan:CHH28_12630"/>
<dbReference type="OrthoDB" id="9797551at2"/>
<dbReference type="PANTHER" id="PTHR33279">
    <property type="entry name" value="SULFUR CARRIER PROTEIN YEDF-RELATED"/>
    <property type="match status" value="1"/>
</dbReference>
<proteinExistence type="inferred from homology"/>
<sequence>MWPNSAAAQRPNGSAATVSQKVIIVSNAQPRDLPHDQHLQAEGLACPMPLLKTKLALKTMAAGSVLWVSATDSGSWRDLHTFVELTSHQMLAAEQRDDVYHYWIQKGE</sequence>
<accession>A0A222FLJ2</accession>
<dbReference type="InterPro" id="IPR001455">
    <property type="entry name" value="TusA-like"/>
</dbReference>